<dbReference type="InterPro" id="IPR001645">
    <property type="entry name" value="Folylpolyglutamate_synth"/>
</dbReference>
<protein>
    <recommendedName>
        <fullName evidence="17">Folylpolyglutamate synthase</fullName>
        <ecNumber evidence="17">6.3.2.17</ecNumber>
    </recommendedName>
    <alternativeName>
        <fullName evidence="17">Folylpoly-gamma-glutamate synthetase</fullName>
    </alternativeName>
    <alternativeName>
        <fullName evidence="17">Tetrahydrofolylpolyglutamate synthase</fullName>
    </alternativeName>
</protein>
<feature type="binding site" evidence="19">
    <location>
        <position position="307"/>
    </location>
    <ligand>
        <name>Mg(2+)</name>
        <dbReference type="ChEBI" id="CHEBI:18420"/>
        <label>1</label>
    </ligand>
</feature>
<evidence type="ECO:0000313" key="20">
    <source>
        <dbReference type="EMBL" id="JAD11919.1"/>
    </source>
</evidence>
<comment type="subcellular location">
    <subcellularLocation>
        <location evidence="3">Cytoplasm</location>
    </subcellularLocation>
    <subcellularLocation>
        <location evidence="1">Mitochondrion inner membrane</location>
    </subcellularLocation>
    <subcellularLocation>
        <location evidence="2">Mitochondrion matrix</location>
    </subcellularLocation>
</comment>
<evidence type="ECO:0000256" key="18">
    <source>
        <dbReference type="PIRSR" id="PIRSR038895-1"/>
    </source>
</evidence>
<keyword evidence="8 17" id="KW-0436">Ligase</keyword>
<evidence type="ECO:0000256" key="19">
    <source>
        <dbReference type="PIRSR" id="PIRSR038895-2"/>
    </source>
</evidence>
<keyword evidence="6" id="KW-0963">Cytoplasm</keyword>
<dbReference type="SUPFAM" id="SSF53623">
    <property type="entry name" value="MurD-like peptide ligases, catalytic domain"/>
    <property type="match status" value="1"/>
</dbReference>
<evidence type="ECO:0000256" key="13">
    <source>
        <dbReference type="ARBA" id="ARBA00022842"/>
    </source>
</evidence>
<dbReference type="PIRSF" id="PIRSF038895">
    <property type="entry name" value="FPGS"/>
    <property type="match status" value="1"/>
</dbReference>
<feature type="binding site" evidence="19">
    <location>
        <position position="210"/>
    </location>
    <ligand>
        <name>Mg(2+)</name>
        <dbReference type="ChEBI" id="CHEBI:18420"/>
        <label>1</label>
    </ligand>
</feature>
<keyword evidence="11" id="KW-0999">Mitochondrion inner membrane</keyword>
<dbReference type="GO" id="GO:0004326">
    <property type="term" value="F:tetrahydrofolylpolyglutamate synthase activity"/>
    <property type="evidence" value="ECO:0007669"/>
    <property type="project" value="UniProtKB-EC"/>
</dbReference>
<comment type="cofactor">
    <cofactor evidence="17">
        <name>a monovalent cation</name>
        <dbReference type="ChEBI" id="CHEBI:60242"/>
    </cofactor>
    <text evidence="17">A monovalent cation.</text>
</comment>
<organism evidence="20">
    <name type="scientific">Zeugodacus cucurbitae</name>
    <name type="common">Melon fruit fly</name>
    <name type="synonym">Bactrocera cucurbitae</name>
    <dbReference type="NCBI Taxonomy" id="28588"/>
    <lineage>
        <taxon>Eukaryota</taxon>
        <taxon>Metazoa</taxon>
        <taxon>Ecdysozoa</taxon>
        <taxon>Arthropoda</taxon>
        <taxon>Hexapoda</taxon>
        <taxon>Insecta</taxon>
        <taxon>Pterygota</taxon>
        <taxon>Neoptera</taxon>
        <taxon>Endopterygota</taxon>
        <taxon>Diptera</taxon>
        <taxon>Brachycera</taxon>
        <taxon>Muscomorpha</taxon>
        <taxon>Tephritoidea</taxon>
        <taxon>Tephritidae</taxon>
        <taxon>Zeugodacus</taxon>
        <taxon>Zeugodacus</taxon>
    </lineage>
</organism>
<dbReference type="PROSITE" id="PS01011">
    <property type="entry name" value="FOLYLPOLYGLU_SYNT_1"/>
    <property type="match status" value="1"/>
</dbReference>
<dbReference type="PROSITE" id="PS01012">
    <property type="entry name" value="FOLYLPOLYGLU_SYNT_2"/>
    <property type="match status" value="1"/>
</dbReference>
<keyword evidence="13 19" id="KW-0460">Magnesium</keyword>
<dbReference type="UniPathway" id="UPA00850"/>
<dbReference type="InterPro" id="IPR036615">
    <property type="entry name" value="Mur_ligase_C_dom_sf"/>
</dbReference>
<dbReference type="InterPro" id="IPR036565">
    <property type="entry name" value="Mur-like_cat_sf"/>
</dbReference>
<dbReference type="InterPro" id="IPR018109">
    <property type="entry name" value="Folylpolyglutamate_synth_CS"/>
</dbReference>
<dbReference type="EMBL" id="GBXI01002373">
    <property type="protein sequence ID" value="JAD11919.1"/>
    <property type="molecule type" value="Transcribed_RNA"/>
</dbReference>
<evidence type="ECO:0000256" key="14">
    <source>
        <dbReference type="ARBA" id="ARBA00023128"/>
    </source>
</evidence>
<sequence length="590" mass="67168">MLFSLRCAYLLSSAVNVNSKANQLSREKSFVVFHKNHKNRNNSLCSRKMARRVLFSRLSVIEQRAYFSHTKRLTFPPPRRADNNNMLSTENLTPIVTIPQGLTTTPTLTCNFATQKQLEPTIEQQYEECVSDLNTLQSNAITIRRSILLNNKQLPLSDMYKYMERSGLSLDELEKIPFIHVSGTKGKGSTCALTESILRAHGIKTGFYSSPHLLSVTERLRLNGQPISKQKFVRTFRRVYNHLRKQQQYEGDMPAYFKFLTILSFHLFLEEKVQVIIMEVGIGGELDCTNVIRNTQTVGITSLGLEHTQLLGDTLSEIAWQKSGIIKDNADVYTSVTQKECLDMIKKRAAEHNATLHIVPEYRKYFHTAENKELLSNLNEVIRLNGSLAIQLSYDWLRKNGYTHYKQIDPTELTSEVEMGLQQCNWPGRCQILGIDNLNFHIDGAHTVESMRVCSDWFKRVTEKSTNPRVLIFNTTGERDSRRLLEVLYSTVDFGTVYFAPNIASGASNHNDNTSVYGITEQLKRARLHSSLWCQLCFESDEEDTSKTFGSILDCLKDVRSVYGTEQPVDVLVTGSLHLIGATMAAFKYL</sequence>
<dbReference type="NCBIfam" id="TIGR01499">
    <property type="entry name" value="folC"/>
    <property type="match status" value="1"/>
</dbReference>
<dbReference type="Gene3D" id="3.90.190.20">
    <property type="entry name" value="Mur ligase, C-terminal domain"/>
    <property type="match status" value="1"/>
</dbReference>
<feature type="binding site" evidence="18">
    <location>
        <position position="443"/>
    </location>
    <ligand>
        <name>ATP</name>
        <dbReference type="ChEBI" id="CHEBI:30616"/>
    </ligand>
</feature>
<dbReference type="GO" id="GO:0005759">
    <property type="term" value="C:mitochondrial matrix"/>
    <property type="evidence" value="ECO:0007669"/>
    <property type="project" value="UniProtKB-SubCell"/>
</dbReference>
<evidence type="ECO:0000256" key="2">
    <source>
        <dbReference type="ARBA" id="ARBA00004305"/>
    </source>
</evidence>
<dbReference type="PANTHER" id="PTHR11136">
    <property type="entry name" value="FOLYLPOLYGLUTAMATE SYNTHASE-RELATED"/>
    <property type="match status" value="1"/>
</dbReference>
<evidence type="ECO:0000256" key="10">
    <source>
        <dbReference type="ARBA" id="ARBA00022741"/>
    </source>
</evidence>
<reference evidence="20" key="2">
    <citation type="journal article" date="2015" name="Gigascience">
        <title>Reconstructing a comprehensive transcriptome assembly of a white-pupal translocated strain of the pest fruit fly Bactrocera cucurbitae.</title>
        <authorList>
            <person name="Sim S.B."/>
            <person name="Calla B."/>
            <person name="Hall B."/>
            <person name="DeRego T."/>
            <person name="Geib S.M."/>
        </authorList>
    </citation>
    <scope>NUCLEOTIDE SEQUENCE</scope>
</reference>
<keyword evidence="14" id="KW-0496">Mitochondrion</keyword>
<evidence type="ECO:0000256" key="3">
    <source>
        <dbReference type="ARBA" id="ARBA00004496"/>
    </source>
</evidence>
<dbReference type="Gene3D" id="3.40.1190.10">
    <property type="entry name" value="Mur-like, catalytic domain"/>
    <property type="match status" value="1"/>
</dbReference>
<keyword evidence="9 19" id="KW-0479">Metal-binding</keyword>
<comment type="pathway">
    <text evidence="4 17">Cofactor biosynthesis; tetrahydrofolylpolyglutamate biosynthesis.</text>
</comment>
<dbReference type="GO" id="GO:0005829">
    <property type="term" value="C:cytosol"/>
    <property type="evidence" value="ECO:0007669"/>
    <property type="project" value="TreeGrafter"/>
</dbReference>
<evidence type="ECO:0000256" key="15">
    <source>
        <dbReference type="ARBA" id="ARBA00023136"/>
    </source>
</evidence>
<keyword evidence="12 18" id="KW-0067">ATP-binding</keyword>
<gene>
    <name evidence="20" type="primary">FPGS_0</name>
    <name evidence="20" type="ORF">g.26883</name>
</gene>
<accession>A0A0A1XKR1</accession>
<evidence type="ECO:0000256" key="12">
    <source>
        <dbReference type="ARBA" id="ARBA00022840"/>
    </source>
</evidence>
<dbReference type="SUPFAM" id="SSF53244">
    <property type="entry name" value="MurD-like peptide ligases, peptide-binding domain"/>
    <property type="match status" value="1"/>
</dbReference>
<evidence type="ECO:0000256" key="1">
    <source>
        <dbReference type="ARBA" id="ARBA00004273"/>
    </source>
</evidence>
<dbReference type="EC" id="6.3.2.17" evidence="17"/>
<reference evidence="20" key="1">
    <citation type="submission" date="2014-11" db="EMBL/GenBank/DDBJ databases">
        <authorList>
            <person name="Geib S."/>
        </authorList>
    </citation>
    <scope>NUCLEOTIDE SEQUENCE</scope>
</reference>
<keyword evidence="10 18" id="KW-0547">Nucleotide-binding</keyword>
<keyword evidence="15" id="KW-0472">Membrane</keyword>
<comment type="function">
    <text evidence="17">Catalyzes conversion of folates to polyglutamate derivatives allowing concentration of folate compounds in the cell and the intracellular retention of these cofactors, which are important substrates for most of the folate-dependent enzymes that are involved in one-carbon transfer reactions involved in purine, pyrimidine and amino acid synthesis.</text>
</comment>
<evidence type="ECO:0000256" key="9">
    <source>
        <dbReference type="ARBA" id="ARBA00022723"/>
    </source>
</evidence>
<evidence type="ECO:0000256" key="4">
    <source>
        <dbReference type="ARBA" id="ARBA00005150"/>
    </source>
</evidence>
<feature type="binding site" evidence="18">
    <location>
        <position position="429"/>
    </location>
    <ligand>
        <name>ATP</name>
        <dbReference type="ChEBI" id="CHEBI:30616"/>
    </ligand>
</feature>
<dbReference type="GO" id="GO:0046872">
    <property type="term" value="F:metal ion binding"/>
    <property type="evidence" value="ECO:0007669"/>
    <property type="project" value="UniProtKB-KW"/>
</dbReference>
<dbReference type="InterPro" id="IPR023600">
    <property type="entry name" value="Folylpolyglutamate_synth_euk"/>
</dbReference>
<dbReference type="GO" id="GO:0005524">
    <property type="term" value="F:ATP binding"/>
    <property type="evidence" value="ECO:0007669"/>
    <property type="project" value="UniProtKB-KW"/>
</dbReference>
<dbReference type="AlphaFoldDB" id="A0A0A1XKR1"/>
<evidence type="ECO:0000256" key="16">
    <source>
        <dbReference type="ARBA" id="ARBA00047493"/>
    </source>
</evidence>
<evidence type="ECO:0000256" key="11">
    <source>
        <dbReference type="ARBA" id="ARBA00022792"/>
    </source>
</evidence>
<evidence type="ECO:0000256" key="17">
    <source>
        <dbReference type="PIRNR" id="PIRNR038895"/>
    </source>
</evidence>
<keyword evidence="7 17" id="KW-0554">One-carbon metabolism</keyword>
<feature type="binding site" evidence="19">
    <location>
        <position position="279"/>
    </location>
    <ligand>
        <name>Mg(2+)</name>
        <dbReference type="ChEBI" id="CHEBI:18420"/>
        <label>1</label>
    </ligand>
</feature>
<evidence type="ECO:0000256" key="7">
    <source>
        <dbReference type="ARBA" id="ARBA00022563"/>
    </source>
</evidence>
<dbReference type="GO" id="GO:0005743">
    <property type="term" value="C:mitochondrial inner membrane"/>
    <property type="evidence" value="ECO:0007669"/>
    <property type="project" value="UniProtKB-SubCell"/>
</dbReference>
<dbReference type="GO" id="GO:0006730">
    <property type="term" value="P:one-carbon metabolic process"/>
    <property type="evidence" value="ECO:0007669"/>
    <property type="project" value="UniProtKB-KW"/>
</dbReference>
<proteinExistence type="inferred from homology"/>
<evidence type="ECO:0000256" key="5">
    <source>
        <dbReference type="ARBA" id="ARBA00008276"/>
    </source>
</evidence>
<comment type="catalytic activity">
    <reaction evidence="16 17">
        <text>(6S)-5,6,7,8-tetrahydrofolyl-(gamma-L-Glu)(n) + L-glutamate + ATP = (6S)-5,6,7,8-tetrahydrofolyl-(gamma-L-Glu)(n+1) + ADP + phosphate + H(+)</text>
        <dbReference type="Rhea" id="RHEA:10580"/>
        <dbReference type="Rhea" id="RHEA-COMP:14738"/>
        <dbReference type="Rhea" id="RHEA-COMP:14740"/>
        <dbReference type="ChEBI" id="CHEBI:15378"/>
        <dbReference type="ChEBI" id="CHEBI:29985"/>
        <dbReference type="ChEBI" id="CHEBI:30616"/>
        <dbReference type="ChEBI" id="CHEBI:43474"/>
        <dbReference type="ChEBI" id="CHEBI:141005"/>
        <dbReference type="ChEBI" id="CHEBI:456216"/>
        <dbReference type="EC" id="6.3.2.17"/>
    </reaction>
</comment>
<evidence type="ECO:0000256" key="8">
    <source>
        <dbReference type="ARBA" id="ARBA00022598"/>
    </source>
</evidence>
<comment type="similarity">
    <text evidence="5 17">Belongs to the folylpolyglutamate synthase family.</text>
</comment>
<dbReference type="PANTHER" id="PTHR11136:SF5">
    <property type="entry name" value="FOLYLPOLYGLUTAMATE SYNTHASE, MITOCHONDRIAL"/>
    <property type="match status" value="1"/>
</dbReference>
<name>A0A0A1XKR1_ZEUCU</name>
<evidence type="ECO:0000256" key="6">
    <source>
        <dbReference type="ARBA" id="ARBA00022490"/>
    </source>
</evidence>